<evidence type="ECO:0000313" key="4">
    <source>
        <dbReference type="Proteomes" id="UP000077266"/>
    </source>
</evidence>
<feature type="compositionally biased region" description="Basic and acidic residues" evidence="1">
    <location>
        <begin position="24"/>
        <end position="35"/>
    </location>
</feature>
<evidence type="ECO:0000259" key="2">
    <source>
        <dbReference type="Pfam" id="PF13649"/>
    </source>
</evidence>
<keyword evidence="3" id="KW-0808">Transferase</keyword>
<dbReference type="SUPFAM" id="SSF53335">
    <property type="entry name" value="S-adenosyl-L-methionine-dependent methyltransferases"/>
    <property type="match status" value="1"/>
</dbReference>
<organism evidence="3 4">
    <name type="scientific">Exidia glandulosa HHB12029</name>
    <dbReference type="NCBI Taxonomy" id="1314781"/>
    <lineage>
        <taxon>Eukaryota</taxon>
        <taxon>Fungi</taxon>
        <taxon>Dikarya</taxon>
        <taxon>Basidiomycota</taxon>
        <taxon>Agaricomycotina</taxon>
        <taxon>Agaricomycetes</taxon>
        <taxon>Auriculariales</taxon>
        <taxon>Exidiaceae</taxon>
        <taxon>Exidia</taxon>
    </lineage>
</organism>
<dbReference type="OrthoDB" id="184880at2759"/>
<dbReference type="PANTHER" id="PTHR43591">
    <property type="entry name" value="METHYLTRANSFERASE"/>
    <property type="match status" value="1"/>
</dbReference>
<evidence type="ECO:0000313" key="3">
    <source>
        <dbReference type="EMBL" id="KZV84928.1"/>
    </source>
</evidence>
<dbReference type="Proteomes" id="UP000077266">
    <property type="component" value="Unassembled WGS sequence"/>
</dbReference>
<dbReference type="InParanoid" id="A0A165DMR6"/>
<feature type="compositionally biased region" description="Basic and acidic residues" evidence="1">
    <location>
        <begin position="64"/>
        <end position="73"/>
    </location>
</feature>
<dbReference type="Pfam" id="PF13649">
    <property type="entry name" value="Methyltransf_25"/>
    <property type="match status" value="1"/>
</dbReference>
<dbReference type="InterPro" id="IPR029063">
    <property type="entry name" value="SAM-dependent_MTases_sf"/>
</dbReference>
<gene>
    <name evidence="3" type="ORF">EXIGLDRAFT_841836</name>
</gene>
<accession>A0A165DMR6</accession>
<dbReference type="STRING" id="1314781.A0A165DMR6"/>
<sequence length="409" mass="44279">MASVAVEQPAPAARDIPDTASDLPRVDLAHTHTDLSSDDDADAPPLSALETPIDDAASVEVVPGDDHGDHVVADDLWADDDDDDDDLWATDDSDEPELEPVPDEAAKMAAAEAALENHKSSVRVYHDPKGIYLLPADDGELSRLTLQHHLITIHMDHKLILPSIEWKEGDAVLDSGCGTGSWTLDAQPRLPAYVHLTGIDISPRLFPLPSNTPPNVTFTQGSTLALPSEMADKFTLINQRMLLGGFSKSQWPEALREFFRVLKPGGWAQLTEATMHHGGPAGATVRHMRIMHAMFGARDLWIDIAQPGVLATLFHEAGFTNVTEVRRTAHLGKWAGELGALGRRNVVAGYRAMKTPIVASGAAKVAGVESEEDYERLMNDMSDELDATEGSGMEWVCVYGQKPLPASES</sequence>
<dbReference type="EMBL" id="KV426206">
    <property type="protein sequence ID" value="KZV84928.1"/>
    <property type="molecule type" value="Genomic_DNA"/>
</dbReference>
<dbReference type="Gene3D" id="3.40.50.150">
    <property type="entry name" value="Vaccinia Virus protein VP39"/>
    <property type="match status" value="1"/>
</dbReference>
<proteinExistence type="predicted"/>
<name>A0A165DMR6_EXIGL</name>
<feature type="domain" description="Methyltransferase" evidence="2">
    <location>
        <begin position="172"/>
        <end position="266"/>
    </location>
</feature>
<reference evidence="3 4" key="1">
    <citation type="journal article" date="2016" name="Mol. Biol. Evol.">
        <title>Comparative Genomics of Early-Diverging Mushroom-Forming Fungi Provides Insights into the Origins of Lignocellulose Decay Capabilities.</title>
        <authorList>
            <person name="Nagy L.G."/>
            <person name="Riley R."/>
            <person name="Tritt A."/>
            <person name="Adam C."/>
            <person name="Daum C."/>
            <person name="Floudas D."/>
            <person name="Sun H."/>
            <person name="Yadav J.S."/>
            <person name="Pangilinan J."/>
            <person name="Larsson K.H."/>
            <person name="Matsuura K."/>
            <person name="Barry K."/>
            <person name="Labutti K."/>
            <person name="Kuo R."/>
            <person name="Ohm R.A."/>
            <person name="Bhattacharya S.S."/>
            <person name="Shirouzu T."/>
            <person name="Yoshinaga Y."/>
            <person name="Martin F.M."/>
            <person name="Grigoriev I.V."/>
            <person name="Hibbett D.S."/>
        </authorList>
    </citation>
    <scope>NUCLEOTIDE SEQUENCE [LARGE SCALE GENOMIC DNA]</scope>
    <source>
        <strain evidence="3 4">HHB12029</strain>
    </source>
</reference>
<protein>
    <submittedName>
        <fullName evidence="3">S-adenosyl-L-methionine-dependent methyltransferase</fullName>
    </submittedName>
</protein>
<keyword evidence="3" id="KW-0489">Methyltransferase</keyword>
<dbReference type="CDD" id="cd02440">
    <property type="entry name" value="AdoMet_MTases"/>
    <property type="match status" value="1"/>
</dbReference>
<keyword evidence="4" id="KW-1185">Reference proteome</keyword>
<dbReference type="GO" id="GO:0032259">
    <property type="term" value="P:methylation"/>
    <property type="evidence" value="ECO:0007669"/>
    <property type="project" value="UniProtKB-KW"/>
</dbReference>
<dbReference type="AlphaFoldDB" id="A0A165DMR6"/>
<dbReference type="InterPro" id="IPR041698">
    <property type="entry name" value="Methyltransf_25"/>
</dbReference>
<feature type="compositionally biased region" description="Acidic residues" evidence="1">
    <location>
        <begin position="76"/>
        <end position="99"/>
    </location>
</feature>
<feature type="region of interest" description="Disordered" evidence="1">
    <location>
        <begin position="1"/>
        <end position="99"/>
    </location>
</feature>
<evidence type="ECO:0000256" key="1">
    <source>
        <dbReference type="SAM" id="MobiDB-lite"/>
    </source>
</evidence>
<dbReference type="GO" id="GO:0008168">
    <property type="term" value="F:methyltransferase activity"/>
    <property type="evidence" value="ECO:0007669"/>
    <property type="project" value="UniProtKB-KW"/>
</dbReference>